<evidence type="ECO:0000256" key="3">
    <source>
        <dbReference type="ARBA" id="ARBA00023163"/>
    </source>
</evidence>
<evidence type="ECO:0000259" key="5">
    <source>
        <dbReference type="PROSITE" id="PS50977"/>
    </source>
</evidence>
<evidence type="ECO:0000256" key="2">
    <source>
        <dbReference type="ARBA" id="ARBA00023125"/>
    </source>
</evidence>
<proteinExistence type="predicted"/>
<protein>
    <submittedName>
        <fullName evidence="6">TetR family transcriptional regulator</fullName>
    </submittedName>
</protein>
<evidence type="ECO:0000313" key="7">
    <source>
        <dbReference type="Proteomes" id="UP000194632"/>
    </source>
</evidence>
<dbReference type="GO" id="GO:0003700">
    <property type="term" value="F:DNA-binding transcription factor activity"/>
    <property type="evidence" value="ECO:0007669"/>
    <property type="project" value="TreeGrafter"/>
</dbReference>
<reference evidence="6 7" key="1">
    <citation type="submission" date="2017-05" db="EMBL/GenBank/DDBJ databases">
        <title>Biotechnological potential of actinobacteria isolated from South African environments.</title>
        <authorList>
            <person name="Le Roes-Hill M."/>
            <person name="Prins A."/>
            <person name="Durrell K.A."/>
        </authorList>
    </citation>
    <scope>NUCLEOTIDE SEQUENCE [LARGE SCALE GENOMIC DNA]</scope>
    <source>
        <strain evidence="6">BS2</strain>
    </source>
</reference>
<keyword evidence="7" id="KW-1185">Reference proteome</keyword>
<keyword evidence="3" id="KW-0804">Transcription</keyword>
<name>A0A243Q786_9ACTN</name>
<dbReference type="OrthoDB" id="3787664at2"/>
<dbReference type="GO" id="GO:0000976">
    <property type="term" value="F:transcription cis-regulatory region binding"/>
    <property type="evidence" value="ECO:0007669"/>
    <property type="project" value="TreeGrafter"/>
</dbReference>
<keyword evidence="1" id="KW-0805">Transcription regulation</keyword>
<feature type="domain" description="HTH tetR-type" evidence="5">
    <location>
        <begin position="16"/>
        <end position="76"/>
    </location>
</feature>
<dbReference type="InterPro" id="IPR009057">
    <property type="entry name" value="Homeodomain-like_sf"/>
</dbReference>
<dbReference type="STRING" id="417102.CA982_18470"/>
<comment type="caution">
    <text evidence="6">The sequence shown here is derived from an EMBL/GenBank/DDBJ whole genome shotgun (WGS) entry which is preliminary data.</text>
</comment>
<evidence type="ECO:0000256" key="1">
    <source>
        <dbReference type="ARBA" id="ARBA00023015"/>
    </source>
</evidence>
<accession>A0A243Q786</accession>
<dbReference type="RefSeq" id="WP_086536726.1">
    <property type="nucleotide sequence ID" value="NZ_NGFO01000023.1"/>
</dbReference>
<sequence>MPDSSETGGLRARRRDATRMEIHEAAVELFERNGFDETTVDEIAAAAGVSPRTFFRYFPTKEECVLFDRFGFDQALDDHLAEIDPDTLALADIERVYRALLDGFGDRSDDVSAHFVRVQKLVLATPTLSRAALGRYADKSRRRPEALGDRSSARTRGQIRMILEIANLEVQCAFEEWVDINEGAGASGTARALVDVYDDVCRRMREL</sequence>
<keyword evidence="2 4" id="KW-0238">DNA-binding</keyword>
<dbReference type="Pfam" id="PF00440">
    <property type="entry name" value="TetR_N"/>
    <property type="match status" value="1"/>
</dbReference>
<dbReference type="Proteomes" id="UP000194632">
    <property type="component" value="Unassembled WGS sequence"/>
</dbReference>
<gene>
    <name evidence="6" type="ORF">CA982_18470</name>
</gene>
<dbReference type="Gene3D" id="1.10.357.10">
    <property type="entry name" value="Tetracycline Repressor, domain 2"/>
    <property type="match status" value="1"/>
</dbReference>
<dbReference type="PANTHER" id="PTHR30055:SF234">
    <property type="entry name" value="HTH-TYPE TRANSCRIPTIONAL REGULATOR BETI"/>
    <property type="match status" value="1"/>
</dbReference>
<dbReference type="AlphaFoldDB" id="A0A243Q786"/>
<dbReference type="EMBL" id="NGFO01000023">
    <property type="protein sequence ID" value="OUC77219.1"/>
    <property type="molecule type" value="Genomic_DNA"/>
</dbReference>
<dbReference type="SUPFAM" id="SSF46689">
    <property type="entry name" value="Homeodomain-like"/>
    <property type="match status" value="1"/>
</dbReference>
<evidence type="ECO:0000256" key="4">
    <source>
        <dbReference type="PROSITE-ProRule" id="PRU00335"/>
    </source>
</evidence>
<dbReference type="PANTHER" id="PTHR30055">
    <property type="entry name" value="HTH-TYPE TRANSCRIPTIONAL REGULATOR RUTR"/>
    <property type="match status" value="1"/>
</dbReference>
<evidence type="ECO:0000313" key="6">
    <source>
        <dbReference type="EMBL" id="OUC77219.1"/>
    </source>
</evidence>
<dbReference type="InterPro" id="IPR001647">
    <property type="entry name" value="HTH_TetR"/>
</dbReference>
<organism evidence="6 7">
    <name type="scientific">Gordonia lacunae</name>
    <dbReference type="NCBI Taxonomy" id="417102"/>
    <lineage>
        <taxon>Bacteria</taxon>
        <taxon>Bacillati</taxon>
        <taxon>Actinomycetota</taxon>
        <taxon>Actinomycetes</taxon>
        <taxon>Mycobacteriales</taxon>
        <taxon>Gordoniaceae</taxon>
        <taxon>Gordonia</taxon>
    </lineage>
</organism>
<dbReference type="InterPro" id="IPR050109">
    <property type="entry name" value="HTH-type_TetR-like_transc_reg"/>
</dbReference>
<dbReference type="PROSITE" id="PS50977">
    <property type="entry name" value="HTH_TETR_2"/>
    <property type="match status" value="1"/>
</dbReference>
<feature type="DNA-binding region" description="H-T-H motif" evidence="4">
    <location>
        <begin position="39"/>
        <end position="58"/>
    </location>
</feature>
<dbReference type="PRINTS" id="PR00455">
    <property type="entry name" value="HTHTETR"/>
</dbReference>